<organism evidence="2 3">
    <name type="scientific">Ferriphaselus amnicola</name>
    <dbReference type="NCBI Taxonomy" id="1188319"/>
    <lineage>
        <taxon>Bacteria</taxon>
        <taxon>Pseudomonadati</taxon>
        <taxon>Pseudomonadota</taxon>
        <taxon>Betaproteobacteria</taxon>
        <taxon>Nitrosomonadales</taxon>
        <taxon>Gallionellaceae</taxon>
        <taxon>Ferriphaselus</taxon>
    </lineage>
</organism>
<feature type="domain" description="NERD" evidence="1">
    <location>
        <begin position="42"/>
        <end position="134"/>
    </location>
</feature>
<evidence type="ECO:0000313" key="2">
    <source>
        <dbReference type="EMBL" id="BBE50682.1"/>
    </source>
</evidence>
<reference evidence="2 3" key="1">
    <citation type="submission" date="2018-06" db="EMBL/GenBank/DDBJ databases">
        <title>OYT1 Genome Sequencing.</title>
        <authorList>
            <person name="Kato S."/>
            <person name="Itoh T."/>
            <person name="Ohkuma M."/>
        </authorList>
    </citation>
    <scope>NUCLEOTIDE SEQUENCE [LARGE SCALE GENOMIC DNA]</scope>
    <source>
        <strain evidence="2 3">OYT1</strain>
    </source>
</reference>
<name>A0A2Z6GBC6_9PROT</name>
<gene>
    <name evidence="2" type="ORF">OYT1_ch1122</name>
</gene>
<dbReference type="KEGG" id="fam:OYT1_ch1122"/>
<dbReference type="EMBL" id="AP018738">
    <property type="protein sequence ID" value="BBE50682.1"/>
    <property type="molecule type" value="Genomic_DNA"/>
</dbReference>
<proteinExistence type="predicted"/>
<evidence type="ECO:0000313" key="3">
    <source>
        <dbReference type="Proteomes" id="UP000033070"/>
    </source>
</evidence>
<keyword evidence="3" id="KW-1185">Reference proteome</keyword>
<dbReference type="PROSITE" id="PS50965">
    <property type="entry name" value="NERD"/>
    <property type="match status" value="1"/>
</dbReference>
<protein>
    <recommendedName>
        <fullName evidence="1">NERD domain-containing protein</fullName>
    </recommendedName>
</protein>
<accession>A0A2Z6GBC6</accession>
<dbReference type="RefSeq" id="WP_062627670.1">
    <property type="nucleotide sequence ID" value="NZ_AP018738.1"/>
</dbReference>
<evidence type="ECO:0000259" key="1">
    <source>
        <dbReference type="PROSITE" id="PS50965"/>
    </source>
</evidence>
<dbReference type="Proteomes" id="UP000033070">
    <property type="component" value="Chromosome"/>
</dbReference>
<dbReference type="InterPro" id="IPR011528">
    <property type="entry name" value="NERD"/>
</dbReference>
<sequence>MLIKKPDDKTRDMEFLKGLAARPDVSADVRKNIEQEIRYMQSGMRGEAEAAYEMDFHFGASKNWMLIHDLRIECEGRVAQIDHLMLNRFMEIYVCESKRFSEGVGINEHGEFSAFYGGKPYGVPSPLEQSGRLG</sequence>
<dbReference type="OrthoDB" id="5500241at2"/>
<dbReference type="Pfam" id="PF08378">
    <property type="entry name" value="NERD"/>
    <property type="match status" value="1"/>
</dbReference>
<dbReference type="STRING" id="1188319.OYT1_02571"/>
<dbReference type="AlphaFoldDB" id="A0A2Z6GBC6"/>